<protein>
    <submittedName>
        <fullName evidence="3">Membrane protein YeiB</fullName>
    </submittedName>
</protein>
<dbReference type="InterPro" id="IPR007349">
    <property type="entry name" value="DUF418"/>
</dbReference>
<accession>A0ABS2PCF5</accession>
<keyword evidence="1" id="KW-1133">Transmembrane helix</keyword>
<dbReference type="PANTHER" id="PTHR30590">
    <property type="entry name" value="INNER MEMBRANE PROTEIN"/>
    <property type="match status" value="1"/>
</dbReference>
<feature type="transmembrane region" description="Helical" evidence="1">
    <location>
        <begin position="6"/>
        <end position="23"/>
    </location>
</feature>
<evidence type="ECO:0000313" key="3">
    <source>
        <dbReference type="EMBL" id="MBM7633112.1"/>
    </source>
</evidence>
<name>A0ABS2PCF5_9BACL</name>
<evidence type="ECO:0000259" key="2">
    <source>
        <dbReference type="Pfam" id="PF04235"/>
    </source>
</evidence>
<reference evidence="3 4" key="1">
    <citation type="submission" date="2021-01" db="EMBL/GenBank/DDBJ databases">
        <title>Genomic Encyclopedia of Type Strains, Phase IV (KMG-IV): sequencing the most valuable type-strain genomes for metagenomic binning, comparative biology and taxonomic classification.</title>
        <authorList>
            <person name="Goeker M."/>
        </authorList>
    </citation>
    <scope>NUCLEOTIDE SEQUENCE [LARGE SCALE GENOMIC DNA]</scope>
    <source>
        <strain evidence="3 4">DSM 25540</strain>
    </source>
</reference>
<keyword evidence="1" id="KW-0472">Membrane</keyword>
<keyword evidence="1" id="KW-0812">Transmembrane</keyword>
<dbReference type="EMBL" id="JAFBEC010000006">
    <property type="protein sequence ID" value="MBM7633112.1"/>
    <property type="molecule type" value="Genomic_DNA"/>
</dbReference>
<sequence>MALTNYLLQSIIGLGFITGFGLFGSLNLSLGLLVVIVVFPIQVLFSFYWLKAFHYGPMEWLWRTTTYGKRQPLKKR</sequence>
<keyword evidence="4" id="KW-1185">Reference proteome</keyword>
<feature type="domain" description="DUF418" evidence="2">
    <location>
        <begin position="1"/>
        <end position="69"/>
    </location>
</feature>
<dbReference type="Proteomes" id="UP000741863">
    <property type="component" value="Unassembled WGS sequence"/>
</dbReference>
<dbReference type="InterPro" id="IPR052529">
    <property type="entry name" value="Bact_Transport_Assoc"/>
</dbReference>
<dbReference type="Pfam" id="PF04235">
    <property type="entry name" value="DUF418"/>
    <property type="match status" value="1"/>
</dbReference>
<evidence type="ECO:0000256" key="1">
    <source>
        <dbReference type="SAM" id="Phobius"/>
    </source>
</evidence>
<comment type="caution">
    <text evidence="3">The sequence shown here is derived from an EMBL/GenBank/DDBJ whole genome shotgun (WGS) entry which is preliminary data.</text>
</comment>
<proteinExistence type="predicted"/>
<dbReference type="PANTHER" id="PTHR30590:SF3">
    <property type="entry name" value="HYPOTHETICAL MEMBRANE SPANNING PROTEIN"/>
    <property type="match status" value="1"/>
</dbReference>
<organism evidence="3 4">
    <name type="scientific">Geomicrobium sediminis</name>
    <dbReference type="NCBI Taxonomy" id="1347788"/>
    <lineage>
        <taxon>Bacteria</taxon>
        <taxon>Bacillati</taxon>
        <taxon>Bacillota</taxon>
        <taxon>Bacilli</taxon>
        <taxon>Bacillales</taxon>
        <taxon>Geomicrobium</taxon>
    </lineage>
</organism>
<evidence type="ECO:0000313" key="4">
    <source>
        <dbReference type="Proteomes" id="UP000741863"/>
    </source>
</evidence>
<gene>
    <name evidence="3" type="ORF">JOD17_002206</name>
</gene>
<feature type="transmembrane region" description="Helical" evidence="1">
    <location>
        <begin position="30"/>
        <end position="50"/>
    </location>
</feature>